<evidence type="ECO:0008006" key="3">
    <source>
        <dbReference type="Google" id="ProtNLM"/>
    </source>
</evidence>
<proteinExistence type="predicted"/>
<sequence>MSEIKNKLKDLVENGMIPEVEHYVEDLHTLLEKGVETQDDIDAIKEMESFLVELQNILAVIEEDSIPQEEYEKIYEKIISNIKEHEHQ</sequence>
<organism evidence="1 2">
    <name type="scientific">Arcobacter roscoffensis</name>
    <dbReference type="NCBI Taxonomy" id="2961520"/>
    <lineage>
        <taxon>Bacteria</taxon>
        <taxon>Pseudomonadati</taxon>
        <taxon>Campylobacterota</taxon>
        <taxon>Epsilonproteobacteria</taxon>
        <taxon>Campylobacterales</taxon>
        <taxon>Arcobacteraceae</taxon>
        <taxon>Arcobacter</taxon>
    </lineage>
</organism>
<accession>A0ABY5E669</accession>
<evidence type="ECO:0000313" key="1">
    <source>
        <dbReference type="EMBL" id="UTJ07652.1"/>
    </source>
</evidence>
<dbReference type="RefSeq" id="WP_254577826.1">
    <property type="nucleotide sequence ID" value="NZ_CP100595.1"/>
</dbReference>
<name>A0ABY5E669_9BACT</name>
<reference evidence="1" key="1">
    <citation type="submission" date="2022-07" db="EMBL/GenBank/DDBJ databases">
        <title>Arcobacter roscoffensis sp. nov., a marine bacterium isolated from coastal seawater collected from Roscoff, France.</title>
        <authorList>
            <person name="Pascual J."/>
            <person name="Lepeaux C."/>
            <person name="Methner A."/>
            <person name="Overmann J."/>
        </authorList>
    </citation>
    <scope>NUCLEOTIDE SEQUENCE</scope>
    <source>
        <strain evidence="1">ARW1-2F2</strain>
    </source>
</reference>
<keyword evidence="2" id="KW-1185">Reference proteome</keyword>
<dbReference type="EMBL" id="CP100595">
    <property type="protein sequence ID" value="UTJ07652.1"/>
    <property type="molecule type" value="Genomic_DNA"/>
</dbReference>
<protein>
    <recommendedName>
        <fullName evidence="3">DUF2018 domain-containing protein</fullName>
    </recommendedName>
</protein>
<gene>
    <name evidence="1" type="ORF">NJU99_06045</name>
</gene>
<evidence type="ECO:0000313" key="2">
    <source>
        <dbReference type="Proteomes" id="UP001060012"/>
    </source>
</evidence>
<dbReference type="Proteomes" id="UP001060012">
    <property type="component" value="Chromosome"/>
</dbReference>